<protein>
    <submittedName>
        <fullName evidence="2">Uncharacterized protein</fullName>
    </submittedName>
</protein>
<organism evidence="2 3">
    <name type="scientific">SAR86 cluster bacterium</name>
    <dbReference type="NCBI Taxonomy" id="2030880"/>
    <lineage>
        <taxon>Bacteria</taxon>
        <taxon>Pseudomonadati</taxon>
        <taxon>Pseudomonadota</taxon>
        <taxon>Gammaproteobacteria</taxon>
        <taxon>SAR86 cluster</taxon>
    </lineage>
</organism>
<comment type="caution">
    <text evidence="2">The sequence shown here is derived from an EMBL/GenBank/DDBJ whole genome shotgun (WGS) entry which is preliminary data.</text>
</comment>
<dbReference type="EMBL" id="NVVJ01000101">
    <property type="protein sequence ID" value="PCJ18287.1"/>
    <property type="molecule type" value="Genomic_DNA"/>
</dbReference>
<reference evidence="3" key="1">
    <citation type="submission" date="2017-08" db="EMBL/GenBank/DDBJ databases">
        <title>A dynamic microbial community with high functional redundancy inhabits the cold, oxic subseafloor aquifer.</title>
        <authorList>
            <person name="Tully B.J."/>
            <person name="Wheat C.G."/>
            <person name="Glazer B.T."/>
            <person name="Huber J.A."/>
        </authorList>
    </citation>
    <scope>NUCLEOTIDE SEQUENCE [LARGE SCALE GENOMIC DNA]</scope>
</reference>
<proteinExistence type="predicted"/>
<feature type="region of interest" description="Disordered" evidence="1">
    <location>
        <begin position="73"/>
        <end position="93"/>
    </location>
</feature>
<evidence type="ECO:0000313" key="2">
    <source>
        <dbReference type="EMBL" id="PCJ18287.1"/>
    </source>
</evidence>
<gene>
    <name evidence="2" type="ORF">COA96_16850</name>
</gene>
<name>A0A2A5AG28_9GAMM</name>
<evidence type="ECO:0000256" key="1">
    <source>
        <dbReference type="SAM" id="MobiDB-lite"/>
    </source>
</evidence>
<sequence>MTFAGHNKGKHYCPGRGFVVGIRALRVMIGGGPGRELKCPYCFEFTRATSSSGQCRTCDAPWFKKNNGTYIFTEPPQGRDEVARQRRERRGTK</sequence>
<dbReference type="AlphaFoldDB" id="A0A2A5AG28"/>
<dbReference type="Proteomes" id="UP000218327">
    <property type="component" value="Unassembled WGS sequence"/>
</dbReference>
<evidence type="ECO:0000313" key="3">
    <source>
        <dbReference type="Proteomes" id="UP000218327"/>
    </source>
</evidence>
<accession>A0A2A5AG28</accession>